<accession>A0A0F0LUY5</accession>
<dbReference type="PATRIC" id="fig|400772.4.peg.1831"/>
<evidence type="ECO:0000259" key="1">
    <source>
        <dbReference type="PROSITE" id="PS51502"/>
    </source>
</evidence>
<dbReference type="Gene3D" id="3.30.70.100">
    <property type="match status" value="1"/>
</dbReference>
<evidence type="ECO:0000313" key="2">
    <source>
        <dbReference type="EMBL" id="HAN23511.1"/>
    </source>
</evidence>
<reference evidence="3 4" key="1">
    <citation type="submission" date="2015-02" db="EMBL/GenBank/DDBJ databases">
        <title>Draft genome sequences of ten Microbacterium spp. with emphasis on heavy metal contaminated environments.</title>
        <authorList>
            <person name="Corretto E."/>
        </authorList>
    </citation>
    <scope>NUCLEOTIDE SEQUENCE [LARGE SCALE GENOMIC DNA]</scope>
    <source>
        <strain evidence="3 4">DSM 18659</strain>
    </source>
</reference>
<dbReference type="EMBL" id="DMNG01000046">
    <property type="protein sequence ID" value="HAN23511.1"/>
    <property type="molecule type" value="Genomic_DNA"/>
</dbReference>
<sequence length="100" mass="10579">MTLRHVVAWTLAATDPAERAEQAAEVARRLLALDGVVPSIRAISAGPNVAYADVNADVAVVIDVDDLAGLEAYQTHPAHQEAAGYIRSVVASRLSVDFEV</sequence>
<keyword evidence="4" id="KW-1185">Reference proteome</keyword>
<dbReference type="SMART" id="SM00886">
    <property type="entry name" value="Dabb"/>
    <property type="match status" value="1"/>
</dbReference>
<dbReference type="InterPro" id="IPR013097">
    <property type="entry name" value="Dabb"/>
</dbReference>
<dbReference type="STRING" id="400772.RR49_01811"/>
<dbReference type="EMBL" id="JYIY01000075">
    <property type="protein sequence ID" value="KJL36135.1"/>
    <property type="molecule type" value="Genomic_DNA"/>
</dbReference>
<dbReference type="PROSITE" id="PS51502">
    <property type="entry name" value="S_R_A_B_BARREL"/>
    <property type="match status" value="1"/>
</dbReference>
<evidence type="ECO:0000313" key="3">
    <source>
        <dbReference type="EMBL" id="KJL36135.1"/>
    </source>
</evidence>
<dbReference type="Proteomes" id="UP000033451">
    <property type="component" value="Unassembled WGS sequence"/>
</dbReference>
<gene>
    <name evidence="2" type="ORF">DCP95_02940</name>
    <name evidence="3" type="ORF">RR49_01811</name>
</gene>
<dbReference type="Proteomes" id="UP000257479">
    <property type="component" value="Unassembled WGS sequence"/>
</dbReference>
<organism evidence="3 4">
    <name type="scientific">Microbacterium ginsengisoli</name>
    <dbReference type="NCBI Taxonomy" id="400772"/>
    <lineage>
        <taxon>Bacteria</taxon>
        <taxon>Bacillati</taxon>
        <taxon>Actinomycetota</taxon>
        <taxon>Actinomycetes</taxon>
        <taxon>Micrococcales</taxon>
        <taxon>Microbacteriaceae</taxon>
        <taxon>Microbacterium</taxon>
    </lineage>
</organism>
<dbReference type="SUPFAM" id="SSF54909">
    <property type="entry name" value="Dimeric alpha+beta barrel"/>
    <property type="match status" value="1"/>
</dbReference>
<dbReference type="InterPro" id="IPR011008">
    <property type="entry name" value="Dimeric_a/b-barrel"/>
</dbReference>
<dbReference type="Pfam" id="PF07876">
    <property type="entry name" value="Dabb"/>
    <property type="match status" value="1"/>
</dbReference>
<reference evidence="2 5" key="2">
    <citation type="journal article" date="2018" name="Nat. Biotechnol.">
        <title>A standardized bacterial taxonomy based on genome phylogeny substantially revises the tree of life.</title>
        <authorList>
            <person name="Parks D.H."/>
            <person name="Chuvochina M."/>
            <person name="Waite D.W."/>
            <person name="Rinke C."/>
            <person name="Skarshewski A."/>
            <person name="Chaumeil P.A."/>
            <person name="Hugenholtz P."/>
        </authorList>
    </citation>
    <scope>NUCLEOTIDE SEQUENCE [LARGE SCALE GENOMIC DNA]</scope>
    <source>
        <strain evidence="2">UBA9152</strain>
    </source>
</reference>
<dbReference type="RefSeq" id="WP_045247737.1">
    <property type="nucleotide sequence ID" value="NZ_DAIQHQ010000001.1"/>
</dbReference>
<evidence type="ECO:0000313" key="5">
    <source>
        <dbReference type="Proteomes" id="UP000257479"/>
    </source>
</evidence>
<dbReference type="PANTHER" id="PTHR37832:SF1">
    <property type="entry name" value="STRESS-RESPONSE A_B BARREL DOMAIN-CONTAINING PROTEIN"/>
    <property type="match status" value="1"/>
</dbReference>
<dbReference type="AlphaFoldDB" id="A0A0F0LUY5"/>
<evidence type="ECO:0000313" key="4">
    <source>
        <dbReference type="Proteomes" id="UP000033451"/>
    </source>
</evidence>
<name>A0A0F0LUY5_9MICO</name>
<comment type="caution">
    <text evidence="3">The sequence shown here is derived from an EMBL/GenBank/DDBJ whole genome shotgun (WGS) entry which is preliminary data.</text>
</comment>
<dbReference type="PANTHER" id="PTHR37832">
    <property type="entry name" value="BLL2683 PROTEIN"/>
    <property type="match status" value="1"/>
</dbReference>
<feature type="domain" description="Stress-response A/B barrel" evidence="1">
    <location>
        <begin position="3"/>
        <end position="98"/>
    </location>
</feature>
<protein>
    <submittedName>
        <fullName evidence="2">Dabb family protein</fullName>
    </submittedName>
    <submittedName>
        <fullName evidence="3">Stress responsive A/B Barrel Domain protein</fullName>
    </submittedName>
</protein>
<dbReference type="OrthoDB" id="6637496at2"/>
<proteinExistence type="predicted"/>